<dbReference type="AlphaFoldDB" id="W6U0Y9"/>
<dbReference type="GeneID" id="36346728"/>
<accession>W6U0Y9</accession>
<sequence>MLLRRERKAAKTDYPDVRFVPITIHLIREEDYYGSHDPANSFILAHFPSPPTDKKQRLGWRNSDLQMHKDITHTGSLTN</sequence>
<organism evidence="1 2">
    <name type="scientific">Echinococcus granulosus</name>
    <name type="common">Hydatid tapeworm</name>
    <dbReference type="NCBI Taxonomy" id="6210"/>
    <lineage>
        <taxon>Eukaryota</taxon>
        <taxon>Metazoa</taxon>
        <taxon>Spiralia</taxon>
        <taxon>Lophotrochozoa</taxon>
        <taxon>Platyhelminthes</taxon>
        <taxon>Cestoda</taxon>
        <taxon>Eucestoda</taxon>
        <taxon>Cyclophyllidea</taxon>
        <taxon>Taeniidae</taxon>
        <taxon>Echinococcus</taxon>
        <taxon>Echinococcus granulosus group</taxon>
    </lineage>
</organism>
<dbReference type="EMBL" id="APAU02000330">
    <property type="protein sequence ID" value="EUB54126.1"/>
    <property type="molecule type" value="Genomic_DNA"/>
</dbReference>
<comment type="caution">
    <text evidence="1">The sequence shown here is derived from an EMBL/GenBank/DDBJ whole genome shotgun (WGS) entry which is preliminary data.</text>
</comment>
<evidence type="ECO:0000313" key="1">
    <source>
        <dbReference type="EMBL" id="EUB54126.1"/>
    </source>
</evidence>
<dbReference type="KEGG" id="egl:EGR_11013"/>
<keyword evidence="2" id="KW-1185">Reference proteome</keyword>
<dbReference type="RefSeq" id="XP_024345322.1">
    <property type="nucleotide sequence ID" value="XM_024500262.1"/>
</dbReference>
<dbReference type="CTD" id="36346728"/>
<name>W6U0Y9_ECHGR</name>
<proteinExistence type="predicted"/>
<reference evidence="1 2" key="1">
    <citation type="journal article" date="2013" name="Nat. Genet.">
        <title>The genome of the hydatid tapeworm Echinococcus granulosus.</title>
        <authorList>
            <person name="Zheng H."/>
            <person name="Zhang W."/>
            <person name="Zhang L."/>
            <person name="Zhang Z."/>
            <person name="Li J."/>
            <person name="Lu G."/>
            <person name="Zhu Y."/>
            <person name="Wang Y."/>
            <person name="Huang Y."/>
            <person name="Liu J."/>
            <person name="Kang H."/>
            <person name="Chen J."/>
            <person name="Wang L."/>
            <person name="Chen A."/>
            <person name="Yu S."/>
            <person name="Gao Z."/>
            <person name="Jin L."/>
            <person name="Gu W."/>
            <person name="Wang Z."/>
            <person name="Zhao L."/>
            <person name="Shi B."/>
            <person name="Wen H."/>
            <person name="Lin R."/>
            <person name="Jones M.K."/>
            <person name="Brejova B."/>
            <person name="Vinar T."/>
            <person name="Zhao G."/>
            <person name="McManus D.P."/>
            <person name="Chen Z."/>
            <person name="Zhou Y."/>
            <person name="Wang S."/>
        </authorList>
    </citation>
    <scope>NUCLEOTIDE SEQUENCE [LARGE SCALE GENOMIC DNA]</scope>
</reference>
<gene>
    <name evidence="1" type="ORF">EGR_11013</name>
</gene>
<dbReference type="Proteomes" id="UP000019149">
    <property type="component" value="Unassembled WGS sequence"/>
</dbReference>
<protein>
    <submittedName>
        <fullName evidence="1">Uncharacterized protein</fullName>
    </submittedName>
</protein>
<evidence type="ECO:0000313" key="2">
    <source>
        <dbReference type="Proteomes" id="UP000019149"/>
    </source>
</evidence>